<reference evidence="6" key="1">
    <citation type="submission" date="2017-09" db="EMBL/GenBank/DDBJ databases">
        <authorList>
            <person name="Varghese N."/>
            <person name="Submissions S."/>
        </authorList>
    </citation>
    <scope>NUCLEOTIDE SEQUENCE [LARGE SCALE GENOMIC DNA]</scope>
    <source>
        <strain evidence="6">CGMCC 1.8913</strain>
    </source>
</reference>
<dbReference type="OrthoDB" id="9786110at2"/>
<dbReference type="GO" id="GO:0052689">
    <property type="term" value="F:carboxylic ester hydrolase activity"/>
    <property type="evidence" value="ECO:0007669"/>
    <property type="project" value="InterPro"/>
</dbReference>
<keyword evidence="6" id="KW-1185">Reference proteome</keyword>
<dbReference type="InterPro" id="IPR050266">
    <property type="entry name" value="AB_hydrolase_sf"/>
</dbReference>
<evidence type="ECO:0000313" key="5">
    <source>
        <dbReference type="EMBL" id="SNZ16734.1"/>
    </source>
</evidence>
<evidence type="ECO:0000256" key="3">
    <source>
        <dbReference type="PIRSR" id="PIRSR017388-2"/>
    </source>
</evidence>
<accession>A0A285P4T0</accession>
<evidence type="ECO:0000256" key="1">
    <source>
        <dbReference type="ARBA" id="ARBA00022801"/>
    </source>
</evidence>
<dbReference type="Pfam" id="PF12146">
    <property type="entry name" value="Hydrolase_4"/>
    <property type="match status" value="1"/>
</dbReference>
<evidence type="ECO:0000313" key="6">
    <source>
        <dbReference type="Proteomes" id="UP000219356"/>
    </source>
</evidence>
<sequence length="231" mass="25985">MTGILCIHGFTGGTYEVEPLTQYLRNQHTEWQVEMVALPGHGQTDELCLKDVGYMEWIQAAEEAYERLAENCKPVYVIGFSMGGMIASHLAAKYGADKLVLLSASGKYLNWKLLTLEALQCMKNTFTGEALDDLNMLRHEKRGKVPLRALLEFKKCIDYTKKALPDVSCPVFIVQGIQDSTVPYRTVKYLHKHLGSANQKLVLFDESKHLICLGPDIDQICSQVDEFLLKA</sequence>
<organism evidence="5 6">
    <name type="scientific">Terribacillus aidingensis</name>
    <dbReference type="NCBI Taxonomy" id="586416"/>
    <lineage>
        <taxon>Bacteria</taxon>
        <taxon>Bacillati</taxon>
        <taxon>Bacillota</taxon>
        <taxon>Bacilli</taxon>
        <taxon>Bacillales</taxon>
        <taxon>Bacillaceae</taxon>
        <taxon>Terribacillus</taxon>
    </lineage>
</organism>
<feature type="domain" description="Serine aminopeptidase S33" evidence="4">
    <location>
        <begin position="4"/>
        <end position="212"/>
    </location>
</feature>
<dbReference type="RefSeq" id="WP_097043201.1">
    <property type="nucleotide sequence ID" value="NZ_OBEK01000005.1"/>
</dbReference>
<dbReference type="InterPro" id="IPR022742">
    <property type="entry name" value="Hydrolase_4"/>
</dbReference>
<dbReference type="PANTHER" id="PTHR43798">
    <property type="entry name" value="MONOACYLGLYCEROL LIPASE"/>
    <property type="match status" value="1"/>
</dbReference>
<proteinExistence type="predicted"/>
<dbReference type="STRING" id="586416.GZ22_01795"/>
<gene>
    <name evidence="5" type="ORF">SAMN05421503_2989</name>
</gene>
<protein>
    <submittedName>
        <fullName evidence="5">Esterase/lipase</fullName>
    </submittedName>
</protein>
<feature type="binding site" evidence="3">
    <location>
        <position position="10"/>
    </location>
    <ligand>
        <name>substrate</name>
    </ligand>
</feature>
<keyword evidence="1" id="KW-0378">Hydrolase</keyword>
<feature type="active site" description="Nucleophile" evidence="2">
    <location>
        <position position="81"/>
    </location>
</feature>
<name>A0A285P4T0_9BACI</name>
<dbReference type="Proteomes" id="UP000219356">
    <property type="component" value="Unassembled WGS sequence"/>
</dbReference>
<dbReference type="InterPro" id="IPR029058">
    <property type="entry name" value="AB_hydrolase_fold"/>
</dbReference>
<dbReference type="PIRSF" id="PIRSF017388">
    <property type="entry name" value="Esterase_lipase"/>
    <property type="match status" value="1"/>
</dbReference>
<feature type="active site" description="Charge relay system" evidence="2">
    <location>
        <position position="179"/>
    </location>
</feature>
<evidence type="ECO:0000256" key="2">
    <source>
        <dbReference type="PIRSR" id="PIRSR017388-1"/>
    </source>
</evidence>
<dbReference type="PANTHER" id="PTHR43798:SF31">
    <property type="entry name" value="AB HYDROLASE SUPERFAMILY PROTEIN YCLE"/>
    <property type="match status" value="1"/>
</dbReference>
<evidence type="ECO:0000259" key="4">
    <source>
        <dbReference type="Pfam" id="PF12146"/>
    </source>
</evidence>
<dbReference type="EMBL" id="OBEK01000005">
    <property type="protein sequence ID" value="SNZ16734.1"/>
    <property type="molecule type" value="Genomic_DNA"/>
</dbReference>
<dbReference type="SUPFAM" id="SSF53474">
    <property type="entry name" value="alpha/beta-Hydrolases"/>
    <property type="match status" value="1"/>
</dbReference>
<dbReference type="Gene3D" id="3.40.50.1820">
    <property type="entry name" value="alpha/beta hydrolase"/>
    <property type="match status" value="1"/>
</dbReference>
<dbReference type="InterPro" id="IPR012354">
    <property type="entry name" value="Esterase_lipase"/>
</dbReference>
<feature type="binding site" evidence="3">
    <location>
        <position position="82"/>
    </location>
    <ligand>
        <name>substrate</name>
    </ligand>
</feature>
<dbReference type="AlphaFoldDB" id="A0A285P4T0"/>
<dbReference type="GO" id="GO:0016020">
    <property type="term" value="C:membrane"/>
    <property type="evidence" value="ECO:0007669"/>
    <property type="project" value="TreeGrafter"/>
</dbReference>
<feature type="active site" description="Charge relay system" evidence="2">
    <location>
        <position position="209"/>
    </location>
</feature>